<accession>A0A0A9ELG7</accession>
<reference evidence="1" key="2">
    <citation type="journal article" date="2015" name="Data Brief">
        <title>Shoot transcriptome of the giant reed, Arundo donax.</title>
        <authorList>
            <person name="Barrero R.A."/>
            <person name="Guerrero F.D."/>
            <person name="Moolhuijzen P."/>
            <person name="Goolsby J.A."/>
            <person name="Tidwell J."/>
            <person name="Bellgard S.E."/>
            <person name="Bellgard M.I."/>
        </authorList>
    </citation>
    <scope>NUCLEOTIDE SEQUENCE</scope>
    <source>
        <tissue evidence="1">Shoot tissue taken approximately 20 cm above the soil surface</tissue>
    </source>
</reference>
<sequence>MGKMPLLDYHSSADFSSVLTTLVKEKHLSQF</sequence>
<protein>
    <submittedName>
        <fullName evidence="1">Uncharacterized protein</fullName>
    </submittedName>
</protein>
<name>A0A0A9ELG7_ARUDO</name>
<dbReference type="AlphaFoldDB" id="A0A0A9ELG7"/>
<reference evidence="1" key="1">
    <citation type="submission" date="2014-09" db="EMBL/GenBank/DDBJ databases">
        <authorList>
            <person name="Magalhaes I.L.F."/>
            <person name="Oliveira U."/>
            <person name="Santos F.R."/>
            <person name="Vidigal T.H.D.A."/>
            <person name="Brescovit A.D."/>
            <person name="Santos A.J."/>
        </authorList>
    </citation>
    <scope>NUCLEOTIDE SEQUENCE</scope>
    <source>
        <tissue evidence="1">Shoot tissue taken approximately 20 cm above the soil surface</tissue>
    </source>
</reference>
<proteinExistence type="predicted"/>
<organism evidence="1">
    <name type="scientific">Arundo donax</name>
    <name type="common">Giant reed</name>
    <name type="synonym">Donax arundinaceus</name>
    <dbReference type="NCBI Taxonomy" id="35708"/>
    <lineage>
        <taxon>Eukaryota</taxon>
        <taxon>Viridiplantae</taxon>
        <taxon>Streptophyta</taxon>
        <taxon>Embryophyta</taxon>
        <taxon>Tracheophyta</taxon>
        <taxon>Spermatophyta</taxon>
        <taxon>Magnoliopsida</taxon>
        <taxon>Liliopsida</taxon>
        <taxon>Poales</taxon>
        <taxon>Poaceae</taxon>
        <taxon>PACMAD clade</taxon>
        <taxon>Arundinoideae</taxon>
        <taxon>Arundineae</taxon>
        <taxon>Arundo</taxon>
    </lineage>
</organism>
<dbReference type="EMBL" id="GBRH01200998">
    <property type="protein sequence ID" value="JAD96897.1"/>
    <property type="molecule type" value="Transcribed_RNA"/>
</dbReference>
<evidence type="ECO:0000313" key="1">
    <source>
        <dbReference type="EMBL" id="JAD96897.1"/>
    </source>
</evidence>